<dbReference type="PATRIC" id="fig|1094558.3.peg.1188"/>
<dbReference type="PANTHER" id="PTHR43639">
    <property type="entry name" value="OXIDOREDUCTASE, SHORT-CHAIN DEHYDROGENASE/REDUCTASE FAMILY (AFU_ORTHOLOGUE AFUA_5G02870)"/>
    <property type="match status" value="1"/>
</dbReference>
<dbReference type="NCBIfam" id="NF006597">
    <property type="entry name" value="PRK09134.1"/>
    <property type="match status" value="1"/>
</dbReference>
<evidence type="ECO:0008006" key="5">
    <source>
        <dbReference type="Google" id="ProtNLM"/>
    </source>
</evidence>
<dbReference type="InterPro" id="IPR002347">
    <property type="entry name" value="SDR_fam"/>
</dbReference>
<dbReference type="OrthoDB" id="9786360at2"/>
<dbReference type="GO" id="GO:0016491">
    <property type="term" value="F:oxidoreductase activity"/>
    <property type="evidence" value="ECO:0007669"/>
    <property type="project" value="UniProtKB-KW"/>
</dbReference>
<evidence type="ECO:0000313" key="4">
    <source>
        <dbReference type="Proteomes" id="UP000008952"/>
    </source>
</evidence>
<dbReference type="Proteomes" id="UP000008952">
    <property type="component" value="Unassembled WGS sequence"/>
</dbReference>
<evidence type="ECO:0000256" key="2">
    <source>
        <dbReference type="ARBA" id="ARBA00023002"/>
    </source>
</evidence>
<dbReference type="eggNOG" id="COG1028">
    <property type="taxonomic scope" value="Bacteria"/>
</dbReference>
<dbReference type="AlphaFoldDB" id="J1K0W4"/>
<dbReference type="SUPFAM" id="SSF51735">
    <property type="entry name" value="NAD(P)-binding Rossmann-fold domains"/>
    <property type="match status" value="1"/>
</dbReference>
<protein>
    <recommendedName>
        <fullName evidence="5">Short chain dehydrogenase</fullName>
    </recommendedName>
</protein>
<dbReference type="Gene3D" id="3.40.50.720">
    <property type="entry name" value="NAD(P)-binding Rossmann-like Domain"/>
    <property type="match status" value="1"/>
</dbReference>
<dbReference type="STRING" id="1094558.ME5_01091"/>
<dbReference type="PANTHER" id="PTHR43639:SF1">
    <property type="entry name" value="SHORT-CHAIN DEHYDROGENASE_REDUCTASE FAMILY PROTEIN"/>
    <property type="match status" value="1"/>
</dbReference>
<keyword evidence="4" id="KW-1185">Reference proteome</keyword>
<evidence type="ECO:0000256" key="1">
    <source>
        <dbReference type="ARBA" id="ARBA00006484"/>
    </source>
</evidence>
<dbReference type="InterPro" id="IPR036291">
    <property type="entry name" value="NAD(P)-bd_dom_sf"/>
</dbReference>
<comment type="caution">
    <text evidence="3">The sequence shown here is derived from an EMBL/GenBank/DDBJ whole genome shotgun (WGS) entry which is preliminary data.</text>
</comment>
<dbReference type="HOGENOM" id="CLU_010194_1_3_5"/>
<accession>J1K0W4</accession>
<comment type="similarity">
    <text evidence="1">Belongs to the short-chain dehydrogenases/reductases (SDR) family.</text>
</comment>
<dbReference type="Pfam" id="PF00106">
    <property type="entry name" value="adh_short"/>
    <property type="match status" value="1"/>
</dbReference>
<organism evidence="3 4">
    <name type="scientific">Bartonella tamiae Th239</name>
    <dbReference type="NCBI Taxonomy" id="1094558"/>
    <lineage>
        <taxon>Bacteria</taxon>
        <taxon>Pseudomonadati</taxon>
        <taxon>Pseudomonadota</taxon>
        <taxon>Alphaproteobacteria</taxon>
        <taxon>Hyphomicrobiales</taxon>
        <taxon>Bartonellaceae</taxon>
        <taxon>Bartonella</taxon>
    </lineage>
</organism>
<sequence>MPLKRPIALITGGSKRLGAAMARDLIKHGFDIAIHYNEASQAAEDLVSELKTMGGSAMGFQADLSINYGKGLIENITKKMGHVSLLINNASLFLDDHIGALNDKIWNDHFALHLHAPVILSDALTKLLPQDETALIVNMIDQRVWKLNPNFLSYTLSKSALWTLTQTLAQALAPKIRVNAIAPGPSLKSPRQNAEDFLKQTQSVLLHHGPEIEEFGATIRYFWKQKSITGQMIALDGGQHLMWETADLIGQNE</sequence>
<proteinExistence type="inferred from homology"/>
<evidence type="ECO:0000313" key="3">
    <source>
        <dbReference type="EMBL" id="EJF90690.1"/>
    </source>
</evidence>
<keyword evidence="2" id="KW-0560">Oxidoreductase</keyword>
<dbReference type="RefSeq" id="WP_008039178.1">
    <property type="nucleotide sequence ID" value="NZ_JH725147.1"/>
</dbReference>
<gene>
    <name evidence="3" type="ORF">ME5_01091</name>
</gene>
<dbReference type="PRINTS" id="PR00081">
    <property type="entry name" value="GDHRDH"/>
</dbReference>
<dbReference type="EMBL" id="AIMB01000007">
    <property type="protein sequence ID" value="EJF90690.1"/>
    <property type="molecule type" value="Genomic_DNA"/>
</dbReference>
<reference evidence="3 4" key="1">
    <citation type="submission" date="2012-03" db="EMBL/GenBank/DDBJ databases">
        <title>The Genome Sequence of Bartonella tamiae Th239.</title>
        <authorList>
            <consortium name="The Broad Institute Genome Sequencing Platform"/>
            <consortium name="The Broad Institute Genome Sequencing Center for Infectious Disease"/>
            <person name="Feldgarden M."/>
            <person name="Kirby J."/>
            <person name="Kosoy M."/>
            <person name="Birtles R."/>
            <person name="Probert W.S."/>
            <person name="Chiaraviglio L."/>
            <person name="Young S.K."/>
            <person name="Zeng Q."/>
            <person name="Gargeya S."/>
            <person name="Fitzgerald M."/>
            <person name="Haas B."/>
            <person name="Abouelleil A."/>
            <person name="Alvarado L."/>
            <person name="Arachchi H.M."/>
            <person name="Berlin A."/>
            <person name="Chapman S.B."/>
            <person name="Gearin G."/>
            <person name="Goldberg J."/>
            <person name="Griggs A."/>
            <person name="Gujja S."/>
            <person name="Hansen M."/>
            <person name="Heiman D."/>
            <person name="Howarth C."/>
            <person name="Larimer J."/>
            <person name="Lui A."/>
            <person name="MacDonald P.J.P."/>
            <person name="McCowen C."/>
            <person name="Montmayeur A."/>
            <person name="Murphy C."/>
            <person name="Neiman D."/>
            <person name="Pearson M."/>
            <person name="Priest M."/>
            <person name="Roberts A."/>
            <person name="Saif S."/>
            <person name="Shea T."/>
            <person name="Sisk P."/>
            <person name="Stolte C."/>
            <person name="Sykes S."/>
            <person name="Wortman J."/>
            <person name="Nusbaum C."/>
            <person name="Birren B."/>
        </authorList>
    </citation>
    <scope>NUCLEOTIDE SEQUENCE [LARGE SCALE GENOMIC DNA]</scope>
    <source>
        <strain evidence="3 4">Th239</strain>
    </source>
</reference>
<name>J1K0W4_9HYPH</name>